<evidence type="ECO:0000313" key="2">
    <source>
        <dbReference type="EMBL" id="CAE6455562.1"/>
    </source>
</evidence>
<gene>
    <name evidence="2" type="ORF">RDB_LOCUS82751</name>
</gene>
<feature type="compositionally biased region" description="Pro residues" evidence="1">
    <location>
        <begin position="161"/>
        <end position="173"/>
    </location>
</feature>
<comment type="caution">
    <text evidence="2">The sequence shown here is derived from an EMBL/GenBank/DDBJ whole genome shotgun (WGS) entry which is preliminary data.</text>
</comment>
<dbReference type="Proteomes" id="UP000663826">
    <property type="component" value="Unassembled WGS sequence"/>
</dbReference>
<protein>
    <submittedName>
        <fullName evidence="2">Uncharacterized protein</fullName>
    </submittedName>
</protein>
<feature type="region of interest" description="Disordered" evidence="1">
    <location>
        <begin position="663"/>
        <end position="695"/>
    </location>
</feature>
<feature type="compositionally biased region" description="Polar residues" evidence="1">
    <location>
        <begin position="576"/>
        <end position="595"/>
    </location>
</feature>
<accession>A0A8H3BGR5</accession>
<organism evidence="2 3">
    <name type="scientific">Rhizoctonia solani</name>
    <dbReference type="NCBI Taxonomy" id="456999"/>
    <lineage>
        <taxon>Eukaryota</taxon>
        <taxon>Fungi</taxon>
        <taxon>Dikarya</taxon>
        <taxon>Basidiomycota</taxon>
        <taxon>Agaricomycotina</taxon>
        <taxon>Agaricomycetes</taxon>
        <taxon>Cantharellales</taxon>
        <taxon>Ceratobasidiaceae</taxon>
        <taxon>Rhizoctonia</taxon>
    </lineage>
</organism>
<reference evidence="2" key="1">
    <citation type="submission" date="2021-01" db="EMBL/GenBank/DDBJ databases">
        <authorList>
            <person name="Kaushik A."/>
        </authorList>
    </citation>
    <scope>NUCLEOTIDE SEQUENCE</scope>
    <source>
        <strain evidence="2">AG1-1B</strain>
    </source>
</reference>
<feature type="compositionally biased region" description="Low complexity" evidence="1">
    <location>
        <begin position="685"/>
        <end position="695"/>
    </location>
</feature>
<feature type="compositionally biased region" description="Basic residues" evidence="1">
    <location>
        <begin position="548"/>
        <end position="559"/>
    </location>
</feature>
<feature type="compositionally biased region" description="Polar residues" evidence="1">
    <location>
        <begin position="93"/>
        <end position="104"/>
    </location>
</feature>
<feature type="compositionally biased region" description="Acidic residues" evidence="1">
    <location>
        <begin position="523"/>
        <end position="532"/>
    </location>
</feature>
<dbReference type="AlphaFoldDB" id="A0A8H3BGR5"/>
<feature type="region of interest" description="Disordered" evidence="1">
    <location>
        <begin position="38"/>
        <end position="200"/>
    </location>
</feature>
<feature type="region of interest" description="Disordered" evidence="1">
    <location>
        <begin position="434"/>
        <end position="650"/>
    </location>
</feature>
<feature type="non-terminal residue" evidence="2">
    <location>
        <position position="1"/>
    </location>
</feature>
<sequence length="714" mass="80026">IMSDLTDTLLLALVAKIKDDPQLLAMVLDKTHDTSQPNAFRALSHEPPCGSSSSSKVEPRGRSIAHKRSLSTASTVIIDDAEKDPSKTDKDSSASPGTKSSLQPKSKKPRLHTEDRSPSPSHQRKRRRYESDSASSPEHTHSSPCSSPKPKKKDKQTTRKPSPPHSHSPPPLSPSAKRSSSPPPKCGVDPTDILPEPPEGWMDNDYYDRMYSSYYQGGKTRGGRKFKMVNGQATKEIEHSFLEKLGTIKRKYAFIDKYGHPLARKLRIPHFNPYGHVPRDPKAVAQIDRPVSDDWMLYVEVGSVGDYDWYLDAMSIIRSVINKFKPDDSVLNEGETCVTWRHFSASVYKAIPWMYHFRDQTNKDCWVVAEIARNYLSGSKSYDSKRKHIKVPNKLMRRNATKLAENAAKRFPVPAKEDDPYYITSAAAGKFKFESAKEQRRPLTADRTDRTSSSTSKRQARRADKIAAQEECNNALKTQLDKTSKVSAPESKSRSVSKPAAPKGDSRNKGPSKFAKKIRRIEDDDEDDEEEILREVEVVLKSPAPTKGPRKRPPPKPRRAPTVDHEANSDDEATGQPEQEGSDLTNESTQPSHAQASARGGQKPKPSKRTIASEVESDSDKVEGSTSDNSALSPPRLSRTQTRSRGPPAIWLRICGSLRRSVYNYPPAPPRPKPKKALKTNRPTSQLRRPLPSLPSLQFQPRRMKVLRLIRYML</sequence>
<feature type="compositionally biased region" description="Basic and acidic residues" evidence="1">
    <location>
        <begin position="83"/>
        <end position="92"/>
    </location>
</feature>
<proteinExistence type="predicted"/>
<name>A0A8H3BGR5_9AGAM</name>
<evidence type="ECO:0000313" key="3">
    <source>
        <dbReference type="Proteomes" id="UP000663826"/>
    </source>
</evidence>
<evidence type="ECO:0000256" key="1">
    <source>
        <dbReference type="SAM" id="MobiDB-lite"/>
    </source>
</evidence>
<dbReference type="EMBL" id="CAJMWQ010001567">
    <property type="protein sequence ID" value="CAE6455562.1"/>
    <property type="molecule type" value="Genomic_DNA"/>
</dbReference>
<feature type="compositionally biased region" description="Basic and acidic residues" evidence="1">
    <location>
        <begin position="434"/>
        <end position="450"/>
    </location>
</feature>
<feature type="compositionally biased region" description="Polar residues" evidence="1">
    <location>
        <begin position="624"/>
        <end position="644"/>
    </location>
</feature>